<keyword evidence="3" id="KW-1185">Reference proteome</keyword>
<reference evidence="2 3" key="1">
    <citation type="submission" date="2017-04" db="EMBL/GenBank/DDBJ databases">
        <authorList>
            <person name="Afonso C.L."/>
            <person name="Miller P.J."/>
            <person name="Scott M.A."/>
            <person name="Spackman E."/>
            <person name="Goraichik I."/>
            <person name="Dimitrov K.M."/>
            <person name="Suarez D.L."/>
            <person name="Swayne D.E."/>
        </authorList>
    </citation>
    <scope>NUCLEOTIDE SEQUENCE [LARGE SCALE GENOMIC DNA]</scope>
    <source>
        <strain evidence="2 3">VK13</strain>
    </source>
</reference>
<evidence type="ECO:0000259" key="1">
    <source>
        <dbReference type="Pfam" id="PF00326"/>
    </source>
</evidence>
<name>A0A1W2ALC4_9BURK</name>
<organism evidence="2 3">
    <name type="scientific">Polynucleobacter kasalickyi</name>
    <dbReference type="NCBI Taxonomy" id="1938817"/>
    <lineage>
        <taxon>Bacteria</taxon>
        <taxon>Pseudomonadati</taxon>
        <taxon>Pseudomonadota</taxon>
        <taxon>Betaproteobacteria</taxon>
        <taxon>Burkholderiales</taxon>
        <taxon>Burkholderiaceae</taxon>
        <taxon>Polynucleobacter</taxon>
    </lineage>
</organism>
<dbReference type="Gene3D" id="3.40.50.1820">
    <property type="entry name" value="alpha/beta hydrolase"/>
    <property type="match status" value="1"/>
</dbReference>
<dbReference type="EMBL" id="FWXJ01000009">
    <property type="protein sequence ID" value="SMC61251.1"/>
    <property type="molecule type" value="Genomic_DNA"/>
</dbReference>
<dbReference type="Pfam" id="PF00326">
    <property type="entry name" value="Peptidase_S9"/>
    <property type="match status" value="1"/>
</dbReference>
<dbReference type="Proteomes" id="UP000192708">
    <property type="component" value="Unassembled WGS sequence"/>
</dbReference>
<dbReference type="AlphaFoldDB" id="A0A1W2ALC4"/>
<feature type="domain" description="Peptidase S9 prolyl oligopeptidase catalytic" evidence="1">
    <location>
        <begin position="213"/>
        <end position="383"/>
    </location>
</feature>
<dbReference type="GO" id="GO:0016787">
    <property type="term" value="F:hydrolase activity"/>
    <property type="evidence" value="ECO:0007669"/>
    <property type="project" value="UniProtKB-KW"/>
</dbReference>
<dbReference type="InterPro" id="IPR050261">
    <property type="entry name" value="FrsA_esterase"/>
</dbReference>
<gene>
    <name evidence="2" type="ORF">SAMN06296008_10939</name>
</gene>
<accession>A0A1W2ALC4</accession>
<dbReference type="Gene3D" id="1.20.1440.110">
    <property type="entry name" value="acylaminoacyl peptidase"/>
    <property type="match status" value="1"/>
</dbReference>
<dbReference type="InterPro" id="IPR001375">
    <property type="entry name" value="Peptidase_S9_cat"/>
</dbReference>
<sequence>MFEYFPNNYTWSLAVMSALNRGGQIAEIDEACRSLKEAAGIKALGGDVVAQNAWFESWTKMAERVERLAQADEQAGNLLSAGRKYLRCGLYFQLAERMPSHKDPRRIVAYKKGIAAYEKGLKFRKEPVEYVQVPYEGTFLPAIYMKAPGAEKSPCMVHFNGLDLTKEIVYSAIADEFKRRGVSVLIVDHPGVGAALRLQNLPSGPDTERSASACVDYLETRSDVDVNNIGIIALSLGGYYAPRAAAFEPRFKCCVAWGAIFDYGHAVESRLKGNGEPSVPGYAEHVNWVFGTDSFPETLKIVKQMTLEPIAHQIRCSLLVVHGENDRQIPLWHAEKTIEAAVNSPDKELKVFSLFDGGAEHCGADNSTMVVDYMTDWVARRLGGNPQGI</sequence>
<dbReference type="SUPFAM" id="SSF53474">
    <property type="entry name" value="alpha/beta-Hydrolases"/>
    <property type="match status" value="1"/>
</dbReference>
<dbReference type="InterPro" id="IPR029058">
    <property type="entry name" value="AB_hydrolase_fold"/>
</dbReference>
<protein>
    <recommendedName>
        <fullName evidence="1">Peptidase S9 prolyl oligopeptidase catalytic domain-containing protein</fullName>
    </recommendedName>
</protein>
<dbReference type="PANTHER" id="PTHR22946:SF12">
    <property type="entry name" value="CONIDIAL PIGMENT BIOSYNTHESIS PROTEIN AYG1 (AFU_ORTHOLOGUE AFUA_2G17550)"/>
    <property type="match status" value="1"/>
</dbReference>
<proteinExistence type="predicted"/>
<dbReference type="OrthoDB" id="9812921at2"/>
<dbReference type="RefSeq" id="WP_084283831.1">
    <property type="nucleotide sequence ID" value="NZ_FWXJ01000009.1"/>
</dbReference>
<evidence type="ECO:0000313" key="2">
    <source>
        <dbReference type="EMBL" id="SMC61251.1"/>
    </source>
</evidence>
<dbReference type="PANTHER" id="PTHR22946">
    <property type="entry name" value="DIENELACTONE HYDROLASE DOMAIN-CONTAINING PROTEIN-RELATED"/>
    <property type="match status" value="1"/>
</dbReference>
<dbReference type="STRING" id="1938817.SAMN06296008_10939"/>
<evidence type="ECO:0000313" key="3">
    <source>
        <dbReference type="Proteomes" id="UP000192708"/>
    </source>
</evidence>